<comment type="pathway">
    <text evidence="1">tRNA modification; 5-methoxycarbonylmethyl-2-thiouridine-tRNA biosynthesis.</text>
</comment>
<dbReference type="Pfam" id="PF23878">
    <property type="entry name" value="TPR_ELP1"/>
    <property type="match status" value="1"/>
</dbReference>
<feature type="domain" description="ELP1 N-terminal second beta-propeller" evidence="8">
    <location>
        <begin position="373"/>
        <end position="641"/>
    </location>
</feature>
<evidence type="ECO:0000313" key="12">
    <source>
        <dbReference type="EnsemblMetazoa" id="SCAU011227-PB"/>
    </source>
</evidence>
<organism evidence="12 13">
    <name type="scientific">Stomoxys calcitrans</name>
    <name type="common">Stable fly</name>
    <name type="synonym">Conops calcitrans</name>
    <dbReference type="NCBI Taxonomy" id="35570"/>
    <lineage>
        <taxon>Eukaryota</taxon>
        <taxon>Metazoa</taxon>
        <taxon>Ecdysozoa</taxon>
        <taxon>Arthropoda</taxon>
        <taxon>Hexapoda</taxon>
        <taxon>Insecta</taxon>
        <taxon>Pterygota</taxon>
        <taxon>Neoptera</taxon>
        <taxon>Endopterygota</taxon>
        <taxon>Diptera</taxon>
        <taxon>Brachycera</taxon>
        <taxon>Muscomorpha</taxon>
        <taxon>Muscoidea</taxon>
        <taxon>Muscidae</taxon>
        <taxon>Stomoxys</taxon>
    </lineage>
</organism>
<evidence type="ECO:0000259" key="11">
    <source>
        <dbReference type="Pfam" id="PF23936"/>
    </source>
</evidence>
<feature type="domain" description="ELP1 TPR" evidence="9">
    <location>
        <begin position="878"/>
        <end position="1033"/>
    </location>
</feature>
<dbReference type="UniPathway" id="UPA00988"/>
<evidence type="ECO:0000313" key="13">
    <source>
        <dbReference type="Proteomes" id="UP000095300"/>
    </source>
</evidence>
<dbReference type="Pfam" id="PF23936">
    <property type="entry name" value="HB_ELP1"/>
    <property type="match status" value="1"/>
</dbReference>
<sequence length="1272" mass="146135">MRNLKLKYCQSFKETVKQPKLILINPNVPKSASETRYIVTDSQLFSFVPGSEEQELKVLAEVPGIVAAEYLALDNEICLATAAGEVLLINPDTKQVNEGTFCDVGIECMAWSPDQEVVVFVTKQHNVVVMTCTYDPLTEHALAEENSELEGEFVNVGWGKKETQFHGSEGKEAAKRKQMEDTAVNVEEIPKDIVISWRADGAYFVVSYVSLSRGRTFKVFDIEGKLQFVGEKQTQLGHATAWRPSGTWIAIPQRLPNKSTVALFEKNGLRHREIVLPFDLQQEPVEDIKWSSDSEILSIKTAQKIYLYTIGNYHWYLKQVLDIEHQEKVAFLYWDNRIGEEKTLHIIFESGKYLVYKWYWAIDRLERTGLVGVIDGKRLLFTDFSKAIIPPPMCTQALELESPSGGEKGDSYIIALTCTKAQDEIHLCVYDSKHRLHHYKSRLANPAVFSAIGCLQLNPMDESLIPLKYGNLQWFESFEDTYLVTSFTQDNNSHIHFIAVDVLVTIDVPIAGSTISSLVPSGKEQPCELFYQTLEDNRITQLVYDVDSERETSRRLHIELQQNADQMETFIKPNDAETYTICLSNNQCLYVNHERVATDVTSFCMAGNYLAFTKLTSLHFLRLSDMRLVDERRLERGAKLVTTVAESDRTVMQMPRGNLEVISPRVLSLELMGALLEAQKYGEAFSILRKQRINLNIICDHNMCDFVDRLDVFLQQIENPNWLNLFLSDLQNEDFTKTMYASNYKENSQRYPEGFKIEEKITYVCKAMCIRMEQSSEKRFRLPIITAYVKLKQLEKALELIWEDKKKENAQNDPSDAGGGAEEALKYLLYLVDVNELYNVALGTYDFGLVLFVAQKSQKDPKEFLAFLNELKGYELNYRKFKIDEHLKRYEKALYHIVNCGKEKFEEALAFIKRHEYYAKALAAFKNDVECYQQVCLAFADHLRANGKLDNASILYERGCNIQQALLSAKHTLDWQRALMLARRCEQDVAQVAMSLVMPLQEQGRFEEAYELSKNYGGNTKDSLQCLIKGHLFLTTIFEAQLTAKNTEEDVLKEFVMPELIAYHNVLKSSIQGDQELFNSHKQRLLQVRLNRAKQSQFSGEAGEQMDIDECDLLSDTTSLHSSRYTASSRGTGKTFRSSKNRRKHERKLLSLKPGNPFEDIALIDALYNQITRCFGQQQHVRDTCKALMQMEQDCLASDLQNCYKHLLSSMQNALDDIWIEEMLQSCAQQFLQGPNIDYTQLQNEQRYAMISPIKRFKPQLNMMDWEHDILQ</sequence>
<keyword evidence="4" id="KW-0819">tRNA processing</keyword>
<dbReference type="GO" id="GO:0033588">
    <property type="term" value="C:elongator holoenzyme complex"/>
    <property type="evidence" value="ECO:0007669"/>
    <property type="project" value="InterPro"/>
</dbReference>
<evidence type="ECO:0000256" key="2">
    <source>
        <dbReference type="ARBA" id="ARBA00006086"/>
    </source>
</evidence>
<dbReference type="GO" id="GO:0005829">
    <property type="term" value="C:cytosol"/>
    <property type="evidence" value="ECO:0007669"/>
    <property type="project" value="TreeGrafter"/>
</dbReference>
<feature type="domain" description="ELP1 first N-terminal beta-propeller" evidence="7">
    <location>
        <begin position="1"/>
        <end position="336"/>
    </location>
</feature>
<evidence type="ECO:0000256" key="4">
    <source>
        <dbReference type="ARBA" id="ARBA00022694"/>
    </source>
</evidence>
<dbReference type="STRING" id="35570.A0A1I8PUH9"/>
<comment type="function">
    <text evidence="6">Component of the elongator complex which is required for multiple tRNA modifications, including mcm5U (5-methoxycarbonylmethyl uridine), mcm5s2U (5-methoxycarbonylmethyl-2-thiouridine), and ncm5U (5-carbamoylmethyl uridine). The elongator complex catalyzes formation of carboxymethyluridine in the wobble base at position 34 in tRNAs.</text>
</comment>
<keyword evidence="6" id="KW-0539">Nucleus</keyword>
<evidence type="ECO:0000259" key="7">
    <source>
        <dbReference type="Pfam" id="PF04762"/>
    </source>
</evidence>
<dbReference type="InterPro" id="IPR056167">
    <property type="entry name" value="A-sol_ELP1"/>
</dbReference>
<name>A0A1I8PUH9_STOCA</name>
<dbReference type="Proteomes" id="UP000095300">
    <property type="component" value="Unassembled WGS sequence"/>
</dbReference>
<evidence type="ECO:0000256" key="5">
    <source>
        <dbReference type="ARBA" id="ARBA00029535"/>
    </source>
</evidence>
<reference evidence="12" key="2">
    <citation type="submission" date="2020-05" db="UniProtKB">
        <authorList>
            <consortium name="EnsemblMetazoa"/>
        </authorList>
    </citation>
    <scope>IDENTIFICATION</scope>
    <source>
        <strain evidence="12">USDA</strain>
    </source>
</reference>
<evidence type="ECO:0000259" key="10">
    <source>
        <dbReference type="Pfam" id="PF23925"/>
    </source>
</evidence>
<dbReference type="EnsemblMetazoa" id="SCAU011227-RA">
    <property type="protein sequence ID" value="SCAU011227-PA"/>
    <property type="gene ID" value="SCAU011227"/>
</dbReference>
<dbReference type="KEGG" id="scac:106089939"/>
<dbReference type="PANTHER" id="PTHR12747:SF0">
    <property type="entry name" value="ELONGATOR COMPLEX PROTEIN 1"/>
    <property type="match status" value="1"/>
</dbReference>
<dbReference type="SUPFAM" id="SSF69322">
    <property type="entry name" value="Tricorn protease domain 2"/>
    <property type="match status" value="1"/>
</dbReference>
<evidence type="ECO:0000259" key="9">
    <source>
        <dbReference type="Pfam" id="PF23878"/>
    </source>
</evidence>
<dbReference type="AlphaFoldDB" id="A0A1I8PUH9"/>
<reference evidence="13" key="1">
    <citation type="submission" date="2015-05" db="EMBL/GenBank/DDBJ databases">
        <authorList>
            <person name="Wilson R.K."/>
            <person name="Warren W.C."/>
            <person name="Olafson P."/>
        </authorList>
    </citation>
    <scope>NUCLEOTIDE SEQUENCE [LARGE SCALE GENOMIC DNA]</scope>
    <source>
        <strain evidence="13">USDA</strain>
    </source>
</reference>
<dbReference type="Pfam" id="PF04762">
    <property type="entry name" value="Beta-prop_ELP1_1st"/>
    <property type="match status" value="1"/>
</dbReference>
<dbReference type="InterPro" id="IPR056164">
    <property type="entry name" value="Beta-prop_ELP1_1st"/>
</dbReference>
<dbReference type="OrthoDB" id="40048at2759"/>
<dbReference type="InterPro" id="IPR015943">
    <property type="entry name" value="WD40/YVTN_repeat-like_dom_sf"/>
</dbReference>
<dbReference type="InterPro" id="IPR056166">
    <property type="entry name" value="TPR_ELP1"/>
</dbReference>
<dbReference type="GO" id="GO:0000049">
    <property type="term" value="F:tRNA binding"/>
    <property type="evidence" value="ECO:0007669"/>
    <property type="project" value="TreeGrafter"/>
</dbReference>
<dbReference type="InterPro" id="IPR006849">
    <property type="entry name" value="Elp1"/>
</dbReference>
<gene>
    <name evidence="12" type="primary">106089939</name>
</gene>
<feature type="domain" description="ELP1 alpha-solenoid" evidence="10">
    <location>
        <begin position="665"/>
        <end position="871"/>
    </location>
</feature>
<dbReference type="Pfam" id="PF23925">
    <property type="entry name" value="A-sol_ELP1"/>
    <property type="match status" value="1"/>
</dbReference>
<proteinExistence type="inferred from homology"/>
<comment type="similarity">
    <text evidence="2 6">Belongs to the ELP1/IKA1 family.</text>
</comment>
<feature type="domain" description="ELP1 three-helical bundle" evidence="11">
    <location>
        <begin position="1050"/>
        <end position="1218"/>
    </location>
</feature>
<keyword evidence="3 6" id="KW-0963">Cytoplasm</keyword>
<dbReference type="EnsemblMetazoa" id="SCAU011227-RB">
    <property type="protein sequence ID" value="SCAU011227-PB"/>
    <property type="gene ID" value="SCAU011227"/>
</dbReference>
<keyword evidence="13" id="KW-1185">Reference proteome</keyword>
<evidence type="ECO:0000256" key="6">
    <source>
        <dbReference type="PIRNR" id="PIRNR017233"/>
    </source>
</evidence>
<dbReference type="InterPro" id="IPR056165">
    <property type="entry name" value="Beta-prop_ELP1_2nd"/>
</dbReference>
<evidence type="ECO:0000256" key="3">
    <source>
        <dbReference type="ARBA" id="ARBA00022490"/>
    </source>
</evidence>
<dbReference type="GO" id="GO:0002926">
    <property type="term" value="P:tRNA wobble base 5-methoxycarbonylmethyl-2-thiouridinylation"/>
    <property type="evidence" value="ECO:0007669"/>
    <property type="project" value="TreeGrafter"/>
</dbReference>
<dbReference type="PIRSF" id="PIRSF017233">
    <property type="entry name" value="IKAP"/>
    <property type="match status" value="1"/>
</dbReference>
<protein>
    <recommendedName>
        <fullName evidence="5 6">Elongator complex protein 1</fullName>
    </recommendedName>
</protein>
<dbReference type="GO" id="GO:0005634">
    <property type="term" value="C:nucleus"/>
    <property type="evidence" value="ECO:0007669"/>
    <property type="project" value="UniProtKB-SubCell"/>
</dbReference>
<dbReference type="PANTHER" id="PTHR12747">
    <property type="entry name" value="ELONGATOR COMPLEX PROTEIN 1"/>
    <property type="match status" value="1"/>
</dbReference>
<accession>A0A1I8PUH9</accession>
<dbReference type="Gene3D" id="2.130.10.10">
    <property type="entry name" value="YVTN repeat-like/Quinoprotein amine dehydrogenase"/>
    <property type="match status" value="2"/>
</dbReference>
<comment type="subcellular location">
    <subcellularLocation>
        <location evidence="6">Cytoplasm</location>
    </subcellularLocation>
    <subcellularLocation>
        <location evidence="6">Nucleus</location>
    </subcellularLocation>
</comment>
<dbReference type="InterPro" id="IPR056169">
    <property type="entry name" value="HB_ELP1"/>
</dbReference>
<evidence type="ECO:0000259" key="8">
    <source>
        <dbReference type="Pfam" id="PF23797"/>
    </source>
</evidence>
<evidence type="ECO:0000256" key="1">
    <source>
        <dbReference type="ARBA" id="ARBA00005043"/>
    </source>
</evidence>
<dbReference type="VEuPathDB" id="VectorBase:SCAU011227"/>
<dbReference type="Pfam" id="PF23797">
    <property type="entry name" value="Beta-prop_ELP1_2nd"/>
    <property type="match status" value="1"/>
</dbReference>